<evidence type="ECO:0000313" key="2">
    <source>
        <dbReference type="EMBL" id="CAB5209297.1"/>
    </source>
</evidence>
<name>A0A6J7WEM3_9CAUD</name>
<sequence length="151" mass="17674">MSWYTKISKDISYIPDAVDFFNNELIDARTEVKFFGNIEKAAAAMPGVVEQRFSQLQEIEAILEYLNIELRRLKSQHFRKYLETYQRALSSRDCEKFVEGEADVVDFEKIINEFALLRNRWLAICKGLDQKQWQITNIVKLRVAGMEDASL</sequence>
<protein>
    <submittedName>
        <fullName evidence="2">Uncharacterized protein</fullName>
    </submittedName>
</protein>
<dbReference type="EMBL" id="LR798231">
    <property type="protein sequence ID" value="CAB5209297.1"/>
    <property type="molecule type" value="Genomic_DNA"/>
</dbReference>
<evidence type="ECO:0000313" key="1">
    <source>
        <dbReference type="EMBL" id="CAB4125827.1"/>
    </source>
</evidence>
<proteinExistence type="predicted"/>
<gene>
    <name evidence="2" type="ORF">UFOVP181_408</name>
    <name evidence="1" type="ORF">UFOVP57_231</name>
</gene>
<organism evidence="2">
    <name type="scientific">uncultured Caudovirales phage</name>
    <dbReference type="NCBI Taxonomy" id="2100421"/>
    <lineage>
        <taxon>Viruses</taxon>
        <taxon>Duplodnaviria</taxon>
        <taxon>Heunggongvirae</taxon>
        <taxon>Uroviricota</taxon>
        <taxon>Caudoviricetes</taxon>
        <taxon>Peduoviridae</taxon>
        <taxon>Maltschvirus</taxon>
        <taxon>Maltschvirus maltsch</taxon>
    </lineage>
</organism>
<accession>A0A6J7WEM3</accession>
<dbReference type="EMBL" id="LR796187">
    <property type="protein sequence ID" value="CAB4125827.1"/>
    <property type="molecule type" value="Genomic_DNA"/>
</dbReference>
<reference evidence="2" key="1">
    <citation type="submission" date="2020-05" db="EMBL/GenBank/DDBJ databases">
        <authorList>
            <person name="Chiriac C."/>
            <person name="Salcher M."/>
            <person name="Ghai R."/>
            <person name="Kavagutti S V."/>
        </authorList>
    </citation>
    <scope>NUCLEOTIDE SEQUENCE</scope>
</reference>